<keyword evidence="4 7" id="KW-0406">Ion transport</keyword>
<reference evidence="8" key="2">
    <citation type="submission" date="2020-09" db="EMBL/GenBank/DDBJ databases">
        <authorList>
            <person name="Sun Q."/>
            <person name="Zhou Y."/>
        </authorList>
    </citation>
    <scope>NUCLEOTIDE SEQUENCE</scope>
    <source>
        <strain evidence="8">CGMCC 1.16548</strain>
    </source>
</reference>
<dbReference type="NCBIfam" id="NF009967">
    <property type="entry name" value="PRK13430.1"/>
    <property type="match status" value="1"/>
</dbReference>
<organism evidence="8 9">
    <name type="scientific">Pseudolysinimonas yzui</name>
    <dbReference type="NCBI Taxonomy" id="2708254"/>
    <lineage>
        <taxon>Bacteria</taxon>
        <taxon>Bacillati</taxon>
        <taxon>Actinomycetota</taxon>
        <taxon>Actinomycetes</taxon>
        <taxon>Micrococcales</taxon>
        <taxon>Microbacteriaceae</taxon>
        <taxon>Pseudolysinimonas</taxon>
    </lineage>
</organism>
<name>A0A8J3GNF1_9MICO</name>
<evidence type="ECO:0000256" key="5">
    <source>
        <dbReference type="ARBA" id="ARBA00023136"/>
    </source>
</evidence>
<dbReference type="GO" id="GO:0005886">
    <property type="term" value="C:plasma membrane"/>
    <property type="evidence" value="ECO:0007669"/>
    <property type="project" value="UniProtKB-SubCell"/>
</dbReference>
<evidence type="ECO:0000256" key="1">
    <source>
        <dbReference type="ARBA" id="ARBA00004370"/>
    </source>
</evidence>
<sequence>MGSASRAALASAVTALAGEKGVTLATGEQLLSAGRDIAGSPQLRSTLVDPSIDEAAKSKLIGKIFGSLDAVTARLLSGLTTARWSDSDELIDGIEQIGIRAIAAASPQASIESELFAFARAVTSDNELELAVGSTLSDPLQKAALVERLLGAKANPATVSIVRHLVQSPRGRRIGELLQSAAETVADASGGIVATVTAAAPLSAAQLEKLTSTLTTQYGREPRIALRIDPAVIGGLRVQIGEDVIDGTVAARLADLRLQLAG</sequence>
<keyword evidence="2 7" id="KW-0813">Transport</keyword>
<keyword evidence="3 7" id="KW-0375">Hydrogen ion transport</keyword>
<protein>
    <recommendedName>
        <fullName evidence="7">ATP synthase subunit delta</fullName>
    </recommendedName>
    <alternativeName>
        <fullName evidence="7">ATP synthase F(1) sector subunit delta</fullName>
    </alternativeName>
    <alternativeName>
        <fullName evidence="7">F-type ATPase subunit delta</fullName>
        <shortName evidence="7">F-ATPase subunit delta</shortName>
    </alternativeName>
</protein>
<dbReference type="Pfam" id="PF00213">
    <property type="entry name" value="OSCP"/>
    <property type="match status" value="1"/>
</dbReference>
<evidence type="ECO:0000313" key="9">
    <source>
        <dbReference type="Proteomes" id="UP000617531"/>
    </source>
</evidence>
<comment type="subcellular location">
    <subcellularLocation>
        <location evidence="7">Cell membrane</location>
        <topology evidence="7">Peripheral membrane protein</topology>
    </subcellularLocation>
    <subcellularLocation>
        <location evidence="1">Membrane</location>
    </subcellularLocation>
</comment>
<evidence type="ECO:0000256" key="4">
    <source>
        <dbReference type="ARBA" id="ARBA00023065"/>
    </source>
</evidence>
<gene>
    <name evidence="7 8" type="primary">atpH</name>
    <name evidence="8" type="ORF">GCM10011600_04760</name>
</gene>
<evidence type="ECO:0000256" key="2">
    <source>
        <dbReference type="ARBA" id="ARBA00022448"/>
    </source>
</evidence>
<accession>A0A8J3GNF1</accession>
<dbReference type="PANTHER" id="PTHR11910">
    <property type="entry name" value="ATP SYNTHASE DELTA CHAIN"/>
    <property type="match status" value="1"/>
</dbReference>
<keyword evidence="5 7" id="KW-0472">Membrane</keyword>
<proteinExistence type="inferred from homology"/>
<keyword evidence="7" id="KW-0139">CF(1)</keyword>
<dbReference type="PRINTS" id="PR00125">
    <property type="entry name" value="ATPASEDELTA"/>
</dbReference>
<reference evidence="8" key="1">
    <citation type="journal article" date="2014" name="Int. J. Syst. Evol. Microbiol.">
        <title>Complete genome sequence of Corynebacterium casei LMG S-19264T (=DSM 44701T), isolated from a smear-ripened cheese.</title>
        <authorList>
            <consortium name="US DOE Joint Genome Institute (JGI-PGF)"/>
            <person name="Walter F."/>
            <person name="Albersmeier A."/>
            <person name="Kalinowski J."/>
            <person name="Ruckert C."/>
        </authorList>
    </citation>
    <scope>NUCLEOTIDE SEQUENCE</scope>
    <source>
        <strain evidence="8">CGMCC 1.16548</strain>
    </source>
</reference>
<dbReference type="EMBL" id="BNAI01000001">
    <property type="protein sequence ID" value="GHF07170.1"/>
    <property type="molecule type" value="Genomic_DNA"/>
</dbReference>
<evidence type="ECO:0000313" key="8">
    <source>
        <dbReference type="EMBL" id="GHF07170.1"/>
    </source>
</evidence>
<evidence type="ECO:0000256" key="7">
    <source>
        <dbReference type="HAMAP-Rule" id="MF_01416"/>
    </source>
</evidence>
<dbReference type="HAMAP" id="MF_01416">
    <property type="entry name" value="ATP_synth_delta_bact"/>
    <property type="match status" value="1"/>
</dbReference>
<dbReference type="RefSeq" id="WP_191281762.1">
    <property type="nucleotide sequence ID" value="NZ_BNAI01000001.1"/>
</dbReference>
<dbReference type="InterPro" id="IPR000711">
    <property type="entry name" value="ATPase_OSCP/dsu"/>
</dbReference>
<dbReference type="AlphaFoldDB" id="A0A8J3GNF1"/>
<dbReference type="Proteomes" id="UP000617531">
    <property type="component" value="Unassembled WGS sequence"/>
</dbReference>
<evidence type="ECO:0000256" key="3">
    <source>
        <dbReference type="ARBA" id="ARBA00022781"/>
    </source>
</evidence>
<comment type="function">
    <text evidence="7">This protein is part of the stalk that links CF(0) to CF(1). It either transmits conformational changes from CF(0) to CF(1) or is implicated in proton conduction.</text>
</comment>
<comment type="similarity">
    <text evidence="7">Belongs to the ATPase delta chain family.</text>
</comment>
<dbReference type="GO" id="GO:0045259">
    <property type="term" value="C:proton-transporting ATP synthase complex"/>
    <property type="evidence" value="ECO:0007669"/>
    <property type="project" value="UniProtKB-KW"/>
</dbReference>
<comment type="caution">
    <text evidence="8">The sequence shown here is derived from an EMBL/GenBank/DDBJ whole genome shotgun (WGS) entry which is preliminary data.</text>
</comment>
<evidence type="ECO:0000256" key="6">
    <source>
        <dbReference type="ARBA" id="ARBA00023310"/>
    </source>
</evidence>
<comment type="function">
    <text evidence="7">F(1)F(0) ATP synthase produces ATP from ADP in the presence of a proton or sodium gradient. F-type ATPases consist of two structural domains, F(1) containing the extramembraneous catalytic core and F(0) containing the membrane proton channel, linked together by a central stalk and a peripheral stalk. During catalysis, ATP synthesis in the catalytic domain of F(1) is coupled via a rotary mechanism of the central stalk subunits to proton translocation.</text>
</comment>
<keyword evidence="6 7" id="KW-0066">ATP synthesis</keyword>
<keyword evidence="7" id="KW-1003">Cell membrane</keyword>
<keyword evidence="9" id="KW-1185">Reference proteome</keyword>
<dbReference type="GO" id="GO:0046933">
    <property type="term" value="F:proton-transporting ATP synthase activity, rotational mechanism"/>
    <property type="evidence" value="ECO:0007669"/>
    <property type="project" value="UniProtKB-UniRule"/>
</dbReference>